<reference evidence="2 3" key="1">
    <citation type="submission" date="2021-01" db="EMBL/GenBank/DDBJ databases">
        <title>Draft genome sequence of Micromonospora sp. strain STR1s_6.</title>
        <authorList>
            <person name="Karlyshev A."/>
            <person name="Jawad R."/>
        </authorList>
    </citation>
    <scope>NUCLEOTIDE SEQUENCE [LARGE SCALE GENOMIC DNA]</scope>
    <source>
        <strain evidence="2 3">STR1S-6</strain>
    </source>
</reference>
<accession>A0ABS1Y9M2</accession>
<feature type="domain" description="HTH cro/C1-type" evidence="1">
    <location>
        <begin position="22"/>
        <end position="65"/>
    </location>
</feature>
<dbReference type="RefSeq" id="WP_203146532.1">
    <property type="nucleotide sequence ID" value="NZ_JAEVHL010000002.1"/>
</dbReference>
<dbReference type="Pfam" id="PF13443">
    <property type="entry name" value="HTH_26"/>
    <property type="match status" value="1"/>
</dbReference>
<organism evidence="2 3">
    <name type="scientific">Micromonospora tarensis</name>
    <dbReference type="NCBI Taxonomy" id="2806100"/>
    <lineage>
        <taxon>Bacteria</taxon>
        <taxon>Bacillati</taxon>
        <taxon>Actinomycetota</taxon>
        <taxon>Actinomycetes</taxon>
        <taxon>Micromonosporales</taxon>
        <taxon>Micromonosporaceae</taxon>
        <taxon>Micromonospora</taxon>
    </lineage>
</organism>
<gene>
    <name evidence="2" type="ORF">JM949_00815</name>
</gene>
<sequence>MVEQSERGPAYNFWARVKSEQATRGWSDSELFRQSGVTRNTINGLKTRKRVEAATVNAIADALDIPRDKAHVLAGLVPSDDEQPDTEAADAREAILRDPIYNDEQRAAMLQLHDLFARTNRGES</sequence>
<dbReference type="Proteomes" id="UP000622245">
    <property type="component" value="Unassembled WGS sequence"/>
</dbReference>
<evidence type="ECO:0000259" key="1">
    <source>
        <dbReference type="Pfam" id="PF13443"/>
    </source>
</evidence>
<protein>
    <submittedName>
        <fullName evidence="2">Helix-turn-helix transcriptional regulator</fullName>
    </submittedName>
</protein>
<evidence type="ECO:0000313" key="3">
    <source>
        <dbReference type="Proteomes" id="UP000622245"/>
    </source>
</evidence>
<comment type="caution">
    <text evidence="2">The sequence shown here is derived from an EMBL/GenBank/DDBJ whole genome shotgun (WGS) entry which is preliminary data.</text>
</comment>
<dbReference type="Gene3D" id="1.10.260.40">
    <property type="entry name" value="lambda repressor-like DNA-binding domains"/>
    <property type="match status" value="1"/>
</dbReference>
<evidence type="ECO:0000313" key="2">
    <source>
        <dbReference type="EMBL" id="MBM0274102.1"/>
    </source>
</evidence>
<dbReference type="SUPFAM" id="SSF47413">
    <property type="entry name" value="lambda repressor-like DNA-binding domains"/>
    <property type="match status" value="1"/>
</dbReference>
<name>A0ABS1Y9M2_9ACTN</name>
<dbReference type="EMBL" id="JAEVHL010000002">
    <property type="protein sequence ID" value="MBM0274102.1"/>
    <property type="molecule type" value="Genomic_DNA"/>
</dbReference>
<keyword evidence="3" id="KW-1185">Reference proteome</keyword>
<dbReference type="InterPro" id="IPR001387">
    <property type="entry name" value="Cro/C1-type_HTH"/>
</dbReference>
<dbReference type="InterPro" id="IPR010982">
    <property type="entry name" value="Lambda_DNA-bd_dom_sf"/>
</dbReference>
<proteinExistence type="predicted"/>